<dbReference type="AlphaFoldDB" id="A0AA40T210"/>
<feature type="compositionally biased region" description="Polar residues" evidence="1">
    <location>
        <begin position="91"/>
        <end position="102"/>
    </location>
</feature>
<comment type="caution">
    <text evidence="2">The sequence shown here is derived from an EMBL/GenBank/DDBJ whole genome shotgun (WGS) entry which is preliminary data.</text>
</comment>
<dbReference type="RefSeq" id="WP_191760485.1">
    <property type="nucleotide sequence ID" value="NZ_VJXY01000038.1"/>
</dbReference>
<feature type="region of interest" description="Disordered" evidence="1">
    <location>
        <begin position="91"/>
        <end position="116"/>
    </location>
</feature>
<name>A0AA40T210_9NOST</name>
<protein>
    <submittedName>
        <fullName evidence="2">Uncharacterized protein</fullName>
    </submittedName>
</protein>
<evidence type="ECO:0000313" key="3">
    <source>
        <dbReference type="Proteomes" id="UP001165986"/>
    </source>
</evidence>
<gene>
    <name evidence="2" type="ORF">FNW02_26575</name>
</gene>
<evidence type="ECO:0000313" key="2">
    <source>
        <dbReference type="EMBL" id="MBD6619295.1"/>
    </source>
</evidence>
<accession>A0AA40T210</accession>
<dbReference type="Proteomes" id="UP001165986">
    <property type="component" value="Unassembled WGS sequence"/>
</dbReference>
<organism evidence="2 3">
    <name type="scientific">Komarekiella delphini-convector SJRDD-AB1</name>
    <dbReference type="NCBI Taxonomy" id="2593771"/>
    <lineage>
        <taxon>Bacteria</taxon>
        <taxon>Bacillati</taxon>
        <taxon>Cyanobacteriota</taxon>
        <taxon>Cyanophyceae</taxon>
        <taxon>Nostocales</taxon>
        <taxon>Nostocaceae</taxon>
        <taxon>Komarekiella</taxon>
        <taxon>Komarekiella delphini-convector</taxon>
    </lineage>
</organism>
<evidence type="ECO:0000256" key="1">
    <source>
        <dbReference type="SAM" id="MobiDB-lite"/>
    </source>
</evidence>
<proteinExistence type="predicted"/>
<sequence>MSKNQVKFLLNDKQLAQFKAQVVASASTQQEYIVSKILTESTPPSALVEIIKSQQETIASLTEILKDKQSTLKEVAQDSLKVTDDSKYQNRDLNSSATIEADQSTKDEQEIAPKPTQLSRVDLIERYAMSDGDYNKLASQAQEQGWVELDGMRWQVSGKKTKAVWTVLEPLEVPG</sequence>
<dbReference type="EMBL" id="VJXY01000038">
    <property type="protein sequence ID" value="MBD6619295.1"/>
    <property type="molecule type" value="Genomic_DNA"/>
</dbReference>
<keyword evidence="3" id="KW-1185">Reference proteome</keyword>
<reference evidence="2" key="1">
    <citation type="submission" date="2019-07" db="EMBL/GenBank/DDBJ databases">
        <title>Toxilogical consequences of a new and cryptic species of cyanobacteria (Komarekiella delphini-convector) recovered from the epidermis of a bottlenose dolphin and 1500 ft. in the air.</title>
        <authorList>
            <person name="Brown A.O."/>
            <person name="Dvorak P."/>
            <person name="Villanueva C.D."/>
            <person name="Foss A.J."/>
            <person name="Garvey A.D."/>
            <person name="Gibson Q.A."/>
            <person name="Johansen J.R."/>
            <person name="Casamatta D.A."/>
        </authorList>
    </citation>
    <scope>NUCLEOTIDE SEQUENCE</scope>
    <source>
        <strain evidence="2">SJRDD-AB1</strain>
    </source>
</reference>